<evidence type="ECO:0000313" key="2">
    <source>
        <dbReference type="Proteomes" id="UP001596157"/>
    </source>
</evidence>
<organism evidence="1 2">
    <name type="scientific">Actinokineospora guangxiensis</name>
    <dbReference type="NCBI Taxonomy" id="1490288"/>
    <lineage>
        <taxon>Bacteria</taxon>
        <taxon>Bacillati</taxon>
        <taxon>Actinomycetota</taxon>
        <taxon>Actinomycetes</taxon>
        <taxon>Pseudonocardiales</taxon>
        <taxon>Pseudonocardiaceae</taxon>
        <taxon>Actinokineospora</taxon>
    </lineage>
</organism>
<name>A0ABW0ESE6_9PSEU</name>
<protein>
    <submittedName>
        <fullName evidence="1">PmoA family protein</fullName>
    </submittedName>
</protein>
<dbReference type="EMBL" id="JBHSKF010000012">
    <property type="protein sequence ID" value="MFC5289706.1"/>
    <property type="molecule type" value="Genomic_DNA"/>
</dbReference>
<keyword evidence="2" id="KW-1185">Reference proteome</keyword>
<dbReference type="RefSeq" id="WP_378249559.1">
    <property type="nucleotide sequence ID" value="NZ_JBHSKF010000012.1"/>
</dbReference>
<proteinExistence type="predicted"/>
<dbReference type="Pfam" id="PF14100">
    <property type="entry name" value="DUF6807"/>
    <property type="match status" value="1"/>
</dbReference>
<dbReference type="InterPro" id="IPR029475">
    <property type="entry name" value="DUF6807"/>
</dbReference>
<dbReference type="Proteomes" id="UP001596157">
    <property type="component" value="Unassembled WGS sequence"/>
</dbReference>
<reference evidence="2" key="1">
    <citation type="journal article" date="2019" name="Int. J. Syst. Evol. Microbiol.">
        <title>The Global Catalogue of Microorganisms (GCM) 10K type strain sequencing project: providing services to taxonomists for standard genome sequencing and annotation.</title>
        <authorList>
            <consortium name="The Broad Institute Genomics Platform"/>
            <consortium name="The Broad Institute Genome Sequencing Center for Infectious Disease"/>
            <person name="Wu L."/>
            <person name="Ma J."/>
        </authorList>
    </citation>
    <scope>NUCLEOTIDE SEQUENCE [LARGE SCALE GENOMIC DNA]</scope>
    <source>
        <strain evidence="2">CCUG 59778</strain>
    </source>
</reference>
<sequence>MLATLTVAGTPVGRYHSGEGLPATLAPRPHLELTTLGGAKVTDIAPEDHRWHLGVGVAVQDVGGANLWGGRTYVRGTGYEWRDDHGSMIHTTWRELSDTVLDHDLDWLGPDGTAIVTEHRTVRAEPADDGYRFTFTFTLQSPAPVALGSPETNGREAAGYGGFFWRLPRPASEATVFTPDARGEHAVHGSPAPWIAYHGDDGTHPFTIALRGTDDETAADRWFVRQEGYPGIGSSIAPATVTPSGLTRRFTAVVLDGHTEPERVERLLAS</sequence>
<accession>A0ABW0ESE6</accession>
<gene>
    <name evidence="1" type="ORF">ACFPM7_21855</name>
</gene>
<evidence type="ECO:0000313" key="1">
    <source>
        <dbReference type="EMBL" id="MFC5289706.1"/>
    </source>
</evidence>
<comment type="caution">
    <text evidence="1">The sequence shown here is derived from an EMBL/GenBank/DDBJ whole genome shotgun (WGS) entry which is preliminary data.</text>
</comment>